<organism evidence="3 4">
    <name type="scientific">Saccharomonospora viridis</name>
    <dbReference type="NCBI Taxonomy" id="1852"/>
    <lineage>
        <taxon>Bacteria</taxon>
        <taxon>Bacillati</taxon>
        <taxon>Actinomycetota</taxon>
        <taxon>Actinomycetes</taxon>
        <taxon>Pseudonocardiales</taxon>
        <taxon>Pseudonocardiaceae</taxon>
        <taxon>Saccharomonospora</taxon>
    </lineage>
</organism>
<evidence type="ECO:0000259" key="1">
    <source>
        <dbReference type="Pfam" id="PF13622"/>
    </source>
</evidence>
<proteinExistence type="predicted"/>
<feature type="domain" description="Acyl-CoA thioesterase-like C-terminal" evidence="2">
    <location>
        <begin position="146"/>
        <end position="270"/>
    </location>
</feature>
<evidence type="ECO:0000259" key="2">
    <source>
        <dbReference type="Pfam" id="PF20789"/>
    </source>
</evidence>
<dbReference type="InterPro" id="IPR052389">
    <property type="entry name" value="Sec_Metab_Biosynth-Assoc"/>
</dbReference>
<dbReference type="Proteomes" id="UP000030848">
    <property type="component" value="Unassembled WGS sequence"/>
</dbReference>
<dbReference type="OrthoDB" id="5418286at2"/>
<evidence type="ECO:0000313" key="3">
    <source>
        <dbReference type="EMBL" id="KHF44988.1"/>
    </source>
</evidence>
<dbReference type="InterPro" id="IPR049450">
    <property type="entry name" value="ACOT8-like_C"/>
</dbReference>
<dbReference type="InterPro" id="IPR029069">
    <property type="entry name" value="HotDog_dom_sf"/>
</dbReference>
<dbReference type="SUPFAM" id="SSF54637">
    <property type="entry name" value="Thioesterase/thiol ester dehydrase-isomerase"/>
    <property type="match status" value="2"/>
</dbReference>
<evidence type="ECO:0000313" key="4">
    <source>
        <dbReference type="Proteomes" id="UP000030848"/>
    </source>
</evidence>
<dbReference type="InterPro" id="IPR049449">
    <property type="entry name" value="TesB_ACOT8-like_N"/>
</dbReference>
<reference evidence="3 4" key="1">
    <citation type="submission" date="2014-10" db="EMBL/GenBank/DDBJ databases">
        <title>Genome sequence of Micropolyspora internatus JCM3315.</title>
        <authorList>
            <person name="Shin S.-K."/>
            <person name="Yi H."/>
        </authorList>
    </citation>
    <scope>NUCLEOTIDE SEQUENCE [LARGE SCALE GENOMIC DNA]</scope>
    <source>
        <strain evidence="3 4">JCM 3315</strain>
    </source>
</reference>
<dbReference type="InterPro" id="IPR042171">
    <property type="entry name" value="Acyl-CoA_hotdog"/>
</dbReference>
<sequence>MNSIDLEPVTFAAACEMRSLGDGTFTADLRQEWSIGKHPHGGFLLALLARTAIRALAEAGEPPVDPLAVSAEFLHAPALGPVLLRADIRKIGRRVTVVAVSLEQRGRSCVEARVTAGRLALRPPVWNDVPALPLEPPPNAVPLSGKTSEGLFHLAQGCDVRVDPATAGYLVGRKDDPPRLRLWARPRHGEVDPYFALLAGDLNPPVVFNLGRTGWAPTVQLTALLRTRPHPGWLRIQVGCRVIQEGWFDSDAIVVDSQGRIVCQARQLALSPLP</sequence>
<dbReference type="Pfam" id="PF13622">
    <property type="entry name" value="4HBT_3"/>
    <property type="match status" value="1"/>
</dbReference>
<accession>A0A837DDF5</accession>
<feature type="domain" description="Acyl-CoA thioesterase-like N-terminal HotDog" evidence="1">
    <location>
        <begin position="30"/>
        <end position="116"/>
    </location>
</feature>
<protein>
    <submittedName>
        <fullName evidence="3">Aromatic compound degradation protein PaaI</fullName>
    </submittedName>
</protein>
<dbReference type="Gene3D" id="2.40.160.210">
    <property type="entry name" value="Acyl-CoA thioesterase, double hotdog domain"/>
    <property type="match status" value="1"/>
</dbReference>
<dbReference type="AlphaFoldDB" id="A0A837DDF5"/>
<dbReference type="PANTHER" id="PTHR38110:SF1">
    <property type="entry name" value="THIOESTERASE DOMAIN-CONTAINING PROTEIN"/>
    <property type="match status" value="1"/>
</dbReference>
<comment type="caution">
    <text evidence="3">The sequence shown here is derived from an EMBL/GenBank/DDBJ whole genome shotgun (WGS) entry which is preliminary data.</text>
</comment>
<gene>
    <name evidence="3" type="ORF">MINT15_18700</name>
</gene>
<dbReference type="PANTHER" id="PTHR38110">
    <property type="entry name" value="CHROMOSOME 23, WHOLE GENOME SHOTGUN SEQUENCE"/>
    <property type="match status" value="1"/>
</dbReference>
<name>A0A837DDF5_9PSEU</name>
<dbReference type="EMBL" id="JRZE01000003">
    <property type="protein sequence ID" value="KHF44988.1"/>
    <property type="molecule type" value="Genomic_DNA"/>
</dbReference>
<dbReference type="Pfam" id="PF20789">
    <property type="entry name" value="4HBT_3C"/>
    <property type="match status" value="1"/>
</dbReference>